<keyword evidence="7" id="KW-1185">Reference proteome</keyword>
<comment type="caution">
    <text evidence="6">The sequence shown here is derived from an EMBL/GenBank/DDBJ whole genome shotgun (WGS) entry which is preliminary data.</text>
</comment>
<dbReference type="InterPro" id="IPR019734">
    <property type="entry name" value="TPR_rpt"/>
</dbReference>
<dbReference type="PROSITE" id="PS50005">
    <property type="entry name" value="TPR"/>
    <property type="match status" value="1"/>
</dbReference>
<reference evidence="6" key="1">
    <citation type="submission" date="2021-02" db="EMBL/GenBank/DDBJ databases">
        <authorList>
            <person name="Palmer J.M."/>
        </authorList>
    </citation>
    <scope>NUCLEOTIDE SEQUENCE</scope>
    <source>
        <strain evidence="6">SCRP734</strain>
    </source>
</reference>
<proteinExistence type="predicted"/>
<evidence type="ECO:0000313" key="7">
    <source>
        <dbReference type="Proteomes" id="UP000694044"/>
    </source>
</evidence>
<dbReference type="PANTHER" id="PTHR44943:SF8">
    <property type="entry name" value="TPR REPEAT-CONTAINING PROTEIN MJ0263"/>
    <property type="match status" value="1"/>
</dbReference>
<evidence type="ECO:0000256" key="5">
    <source>
        <dbReference type="SAM" id="MobiDB-lite"/>
    </source>
</evidence>
<protein>
    <submittedName>
        <fullName evidence="6">Uncharacterized protein</fullName>
    </submittedName>
</protein>
<dbReference type="InterPro" id="IPR051685">
    <property type="entry name" value="Ycf3/AcsC/BcsC/TPR_MFPF"/>
</dbReference>
<feature type="compositionally biased region" description="Low complexity" evidence="5">
    <location>
        <begin position="350"/>
        <end position="362"/>
    </location>
</feature>
<name>A0A8T1V4H2_9STRA</name>
<feature type="non-terminal residue" evidence="6">
    <location>
        <position position="1"/>
    </location>
</feature>
<feature type="region of interest" description="Disordered" evidence="5">
    <location>
        <begin position="350"/>
        <end position="371"/>
    </location>
</feature>
<feature type="coiled-coil region" evidence="4">
    <location>
        <begin position="196"/>
        <end position="307"/>
    </location>
</feature>
<organism evidence="6 7">
    <name type="scientific">Phytophthora pseudosyringae</name>
    <dbReference type="NCBI Taxonomy" id="221518"/>
    <lineage>
        <taxon>Eukaryota</taxon>
        <taxon>Sar</taxon>
        <taxon>Stramenopiles</taxon>
        <taxon>Oomycota</taxon>
        <taxon>Peronosporomycetes</taxon>
        <taxon>Peronosporales</taxon>
        <taxon>Peronosporaceae</taxon>
        <taxon>Phytophthora</taxon>
    </lineage>
</organism>
<evidence type="ECO:0000256" key="1">
    <source>
        <dbReference type="ARBA" id="ARBA00022737"/>
    </source>
</evidence>
<evidence type="ECO:0000256" key="4">
    <source>
        <dbReference type="SAM" id="Coils"/>
    </source>
</evidence>
<evidence type="ECO:0000256" key="3">
    <source>
        <dbReference type="PROSITE-ProRule" id="PRU00339"/>
    </source>
</evidence>
<accession>A0A8T1V4H2</accession>
<evidence type="ECO:0000256" key="2">
    <source>
        <dbReference type="ARBA" id="ARBA00022803"/>
    </source>
</evidence>
<dbReference type="PANTHER" id="PTHR44943">
    <property type="entry name" value="CELLULOSE SYNTHASE OPERON PROTEIN C"/>
    <property type="match status" value="1"/>
</dbReference>
<feature type="region of interest" description="Disordered" evidence="5">
    <location>
        <begin position="105"/>
        <end position="134"/>
    </location>
</feature>
<dbReference type="Proteomes" id="UP000694044">
    <property type="component" value="Unassembled WGS sequence"/>
</dbReference>
<gene>
    <name evidence="6" type="ORF">PHYPSEUDO_002251</name>
</gene>
<sequence length="691" mass="77418">MKTLSELKDSLTALGVSTATGDLRGGARRDELARRLHRAKVASGEVVFLVDSEEEGEAIQKLEKLSLSELRSALELRLISTQTPMLKGEARRHALLQRLMNTYSNRTNGGEVASGQGGSSDEDEADDTKSETSSSAYSTATEFIFYDSLGFKPELKLEASALMPQLSFTRLKKEKGEPYVLTPGTADSSKPVDNSVEHLQRELFELRTKLHTSRQEQQQLIDRSLREAGIELSLSQISAKLQTLERERRRLQENYFGHELVASEVLSSDGRNQVAFELVQEDALLLIEKHQERLKRLAERTKEAMAVAKFHAGEIESGIAKSARQEDDSLLRQIRQIESLLSSASDESVSSSSQQCWNNSASPKEADPVSETPVLARCRSMPSGLRPELWDQMDSEERKQLQSELRSMASFHIRRDRVSLSISDAIGVSSTTPTEADKLGMKARFMEKIKRNPDEVLRVYQKALELDDNHAENLGSYALFLCTSCGLSSVANDCFQRALSTDPTNAKNLTNYANFLMRERGDYVESETYYKRALGVAPEDVNVMGGYADLLATKVCEGSENLVHARRVLAKALSLSPSHIKNQLRLAVILVALKENDLAQRCFEQLLLAVRKQWHSGERGTNGRKHDRTLASIYENYALFLHQCGQWARAKHMYDEALALDPQRPSLLRNFSCFLRESKPFLSPRVEAVDV</sequence>
<keyword evidence="4" id="KW-0175">Coiled coil</keyword>
<feature type="repeat" description="TPR" evidence="3">
    <location>
        <begin position="631"/>
        <end position="664"/>
    </location>
</feature>
<dbReference type="OrthoDB" id="78236at2759"/>
<dbReference type="AlphaFoldDB" id="A0A8T1V4H2"/>
<evidence type="ECO:0000313" key="6">
    <source>
        <dbReference type="EMBL" id="KAG7375253.1"/>
    </source>
</evidence>
<keyword evidence="1" id="KW-0677">Repeat</keyword>
<dbReference type="EMBL" id="JAGDFM010001387">
    <property type="protein sequence ID" value="KAG7375253.1"/>
    <property type="molecule type" value="Genomic_DNA"/>
</dbReference>
<keyword evidence="2 3" id="KW-0802">TPR repeat</keyword>